<evidence type="ECO:0000313" key="1">
    <source>
        <dbReference type="EMBL" id="CEK80818.1"/>
    </source>
</evidence>
<dbReference type="EMBL" id="HACG01033953">
    <property type="protein sequence ID" value="CEK80818.1"/>
    <property type="molecule type" value="Transcribed_RNA"/>
</dbReference>
<accession>A0A0B7AIY9</accession>
<proteinExistence type="predicted"/>
<name>A0A0B7AIY9_9EUPU</name>
<sequence length="57" mass="7242">MWLLRWNLEGKRIRRRPRETLRHTVDRERVGMTWNELNWLVQERSSWKYVNPSCFRV</sequence>
<dbReference type="AlphaFoldDB" id="A0A0B7AIY9"/>
<organism evidence="1">
    <name type="scientific">Arion vulgaris</name>
    <dbReference type="NCBI Taxonomy" id="1028688"/>
    <lineage>
        <taxon>Eukaryota</taxon>
        <taxon>Metazoa</taxon>
        <taxon>Spiralia</taxon>
        <taxon>Lophotrochozoa</taxon>
        <taxon>Mollusca</taxon>
        <taxon>Gastropoda</taxon>
        <taxon>Heterobranchia</taxon>
        <taxon>Euthyneura</taxon>
        <taxon>Panpulmonata</taxon>
        <taxon>Eupulmonata</taxon>
        <taxon>Stylommatophora</taxon>
        <taxon>Helicina</taxon>
        <taxon>Arionoidea</taxon>
        <taxon>Arionidae</taxon>
        <taxon>Arion</taxon>
    </lineage>
</organism>
<reference evidence="1" key="1">
    <citation type="submission" date="2014-12" db="EMBL/GenBank/DDBJ databases">
        <title>Insight into the proteome of Arion vulgaris.</title>
        <authorList>
            <person name="Aradska J."/>
            <person name="Bulat T."/>
            <person name="Smidak R."/>
            <person name="Sarate P."/>
            <person name="Gangsoo J."/>
            <person name="Sialana F."/>
            <person name="Bilban M."/>
            <person name="Lubec G."/>
        </authorList>
    </citation>
    <scope>NUCLEOTIDE SEQUENCE</scope>
    <source>
        <tissue evidence="1">Skin</tissue>
    </source>
</reference>
<protein>
    <submittedName>
        <fullName evidence="1">Uncharacterized protein</fullName>
    </submittedName>
</protein>
<gene>
    <name evidence="1" type="primary">ORF122856</name>
</gene>